<reference evidence="9 10" key="1">
    <citation type="journal article" date="2017" name="Nat. Ecol. Evol.">
        <title>Scallop genome provides insights into evolution of bilaterian karyotype and development.</title>
        <authorList>
            <person name="Wang S."/>
            <person name="Zhang J."/>
            <person name="Jiao W."/>
            <person name="Li J."/>
            <person name="Xun X."/>
            <person name="Sun Y."/>
            <person name="Guo X."/>
            <person name="Huan P."/>
            <person name="Dong B."/>
            <person name="Zhang L."/>
            <person name="Hu X."/>
            <person name="Sun X."/>
            <person name="Wang J."/>
            <person name="Zhao C."/>
            <person name="Wang Y."/>
            <person name="Wang D."/>
            <person name="Huang X."/>
            <person name="Wang R."/>
            <person name="Lv J."/>
            <person name="Li Y."/>
            <person name="Zhang Z."/>
            <person name="Liu B."/>
            <person name="Lu W."/>
            <person name="Hui Y."/>
            <person name="Liang J."/>
            <person name="Zhou Z."/>
            <person name="Hou R."/>
            <person name="Li X."/>
            <person name="Liu Y."/>
            <person name="Li H."/>
            <person name="Ning X."/>
            <person name="Lin Y."/>
            <person name="Zhao L."/>
            <person name="Xing Q."/>
            <person name="Dou J."/>
            <person name="Li Y."/>
            <person name="Mao J."/>
            <person name="Guo H."/>
            <person name="Dou H."/>
            <person name="Li T."/>
            <person name="Mu C."/>
            <person name="Jiang W."/>
            <person name="Fu Q."/>
            <person name="Fu X."/>
            <person name="Miao Y."/>
            <person name="Liu J."/>
            <person name="Yu Q."/>
            <person name="Li R."/>
            <person name="Liao H."/>
            <person name="Li X."/>
            <person name="Kong Y."/>
            <person name="Jiang Z."/>
            <person name="Chourrout D."/>
            <person name="Li R."/>
            <person name="Bao Z."/>
        </authorList>
    </citation>
    <scope>NUCLEOTIDE SEQUENCE [LARGE SCALE GENOMIC DNA]</scope>
    <source>
        <strain evidence="9 10">PY_sf001</strain>
    </source>
</reference>
<dbReference type="InterPro" id="IPR000241">
    <property type="entry name" value="RlmKL-like_Mtase"/>
</dbReference>
<dbReference type="GO" id="GO:0016423">
    <property type="term" value="F:tRNA (guanine) methyltransferase activity"/>
    <property type="evidence" value="ECO:0007669"/>
    <property type="project" value="TreeGrafter"/>
</dbReference>
<accession>A0A210PDY1</accession>
<feature type="compositionally biased region" description="Polar residues" evidence="7">
    <location>
        <begin position="195"/>
        <end position="210"/>
    </location>
</feature>
<keyword evidence="4" id="KW-0808">Transferase</keyword>
<feature type="domain" description="THUMP" evidence="8">
    <location>
        <begin position="238"/>
        <end position="334"/>
    </location>
</feature>
<keyword evidence="5" id="KW-0819">tRNA processing</keyword>
<gene>
    <name evidence="9" type="ORF">KP79_PYT11430</name>
</gene>
<dbReference type="STRING" id="6573.A0A210PDY1"/>
<keyword evidence="3" id="KW-0489">Methyltransferase</keyword>
<comment type="caution">
    <text evidence="9">The sequence shown here is derived from an EMBL/GenBank/DDBJ whole genome shotgun (WGS) entry which is preliminary data.</text>
</comment>
<feature type="compositionally biased region" description="Basic and acidic residues" evidence="7">
    <location>
        <begin position="224"/>
        <end position="250"/>
    </location>
</feature>
<feature type="region of interest" description="Disordered" evidence="7">
    <location>
        <begin position="141"/>
        <end position="264"/>
    </location>
</feature>
<evidence type="ECO:0000256" key="6">
    <source>
        <dbReference type="PROSITE-ProRule" id="PRU00529"/>
    </source>
</evidence>
<evidence type="ECO:0000256" key="4">
    <source>
        <dbReference type="ARBA" id="ARBA00022679"/>
    </source>
</evidence>
<dbReference type="Gene3D" id="3.30.2130.30">
    <property type="match status" value="1"/>
</dbReference>
<dbReference type="GO" id="GO:0043527">
    <property type="term" value="C:tRNA methyltransferase complex"/>
    <property type="evidence" value="ECO:0007669"/>
    <property type="project" value="UniProtKB-ARBA"/>
</dbReference>
<proteinExistence type="predicted"/>
<dbReference type="OrthoDB" id="47730at2759"/>
<dbReference type="Gene3D" id="3.40.50.150">
    <property type="entry name" value="Vaccinia Virus protein VP39"/>
    <property type="match status" value="1"/>
</dbReference>
<keyword evidence="10" id="KW-1185">Reference proteome</keyword>
<dbReference type="InterPro" id="IPR004114">
    <property type="entry name" value="THUMP_dom"/>
</dbReference>
<evidence type="ECO:0000256" key="7">
    <source>
        <dbReference type="SAM" id="MobiDB-lite"/>
    </source>
</evidence>
<protein>
    <submittedName>
        <fullName evidence="9">THUMP domain-containing protein 3</fullName>
    </submittedName>
</protein>
<dbReference type="FunFam" id="3.40.50.150:FF:000073">
    <property type="entry name" value="THUMP domain containing 3"/>
    <property type="match status" value="1"/>
</dbReference>
<dbReference type="SUPFAM" id="SSF143437">
    <property type="entry name" value="THUMP domain-like"/>
    <property type="match status" value="1"/>
</dbReference>
<dbReference type="SMART" id="SM00981">
    <property type="entry name" value="THUMP"/>
    <property type="match status" value="1"/>
</dbReference>
<dbReference type="Pfam" id="PF01170">
    <property type="entry name" value="UPF0020"/>
    <property type="match status" value="1"/>
</dbReference>
<dbReference type="GO" id="GO:0030488">
    <property type="term" value="P:tRNA methylation"/>
    <property type="evidence" value="ECO:0007669"/>
    <property type="project" value="TreeGrafter"/>
</dbReference>
<dbReference type="GO" id="GO:0005737">
    <property type="term" value="C:cytoplasm"/>
    <property type="evidence" value="ECO:0007669"/>
    <property type="project" value="UniProtKB-SubCell"/>
</dbReference>
<dbReference type="PROSITE" id="PS01261">
    <property type="entry name" value="UPF0020"/>
    <property type="match status" value="1"/>
</dbReference>
<evidence type="ECO:0000256" key="5">
    <source>
        <dbReference type="ARBA" id="ARBA00022694"/>
    </source>
</evidence>
<evidence type="ECO:0000256" key="1">
    <source>
        <dbReference type="ARBA" id="ARBA00004496"/>
    </source>
</evidence>
<dbReference type="PANTHER" id="PTHR14911">
    <property type="entry name" value="THUMP DOMAIN-CONTAINING"/>
    <property type="match status" value="1"/>
</dbReference>
<evidence type="ECO:0000256" key="2">
    <source>
        <dbReference type="ARBA" id="ARBA00022490"/>
    </source>
</evidence>
<dbReference type="InterPro" id="IPR053943">
    <property type="entry name" value="RlmKL-like_Mtase_CS"/>
</dbReference>
<dbReference type="Proteomes" id="UP000242188">
    <property type="component" value="Unassembled WGS sequence"/>
</dbReference>
<evidence type="ECO:0000313" key="9">
    <source>
        <dbReference type="EMBL" id="OWF34661.1"/>
    </source>
</evidence>
<keyword evidence="6" id="KW-0694">RNA-binding</keyword>
<dbReference type="CDD" id="cd11715">
    <property type="entry name" value="THUMP_AdoMetMT"/>
    <property type="match status" value="1"/>
</dbReference>
<keyword evidence="2" id="KW-0963">Cytoplasm</keyword>
<dbReference type="GO" id="GO:0003723">
    <property type="term" value="F:RNA binding"/>
    <property type="evidence" value="ECO:0007669"/>
    <property type="project" value="UniProtKB-UniRule"/>
</dbReference>
<dbReference type="PANTHER" id="PTHR14911:SF13">
    <property type="entry name" value="TRNA (GUANINE(6)-N2)-METHYLTRANSFERASE THUMP3"/>
    <property type="match status" value="1"/>
</dbReference>
<evidence type="ECO:0000256" key="3">
    <source>
        <dbReference type="ARBA" id="ARBA00022603"/>
    </source>
</evidence>
<name>A0A210PDY1_MIZYE</name>
<dbReference type="InterPro" id="IPR029063">
    <property type="entry name" value="SAM-dependent_MTases_sf"/>
</dbReference>
<dbReference type="SUPFAM" id="SSF53335">
    <property type="entry name" value="S-adenosyl-L-methionine-dependent methyltransferases"/>
    <property type="match status" value="1"/>
</dbReference>
<dbReference type="EMBL" id="NEDP02076751">
    <property type="protein sequence ID" value="OWF34661.1"/>
    <property type="molecule type" value="Genomic_DNA"/>
</dbReference>
<feature type="region of interest" description="Disordered" evidence="7">
    <location>
        <begin position="543"/>
        <end position="564"/>
    </location>
</feature>
<dbReference type="AlphaFoldDB" id="A0A210PDY1"/>
<evidence type="ECO:0000313" key="10">
    <source>
        <dbReference type="Proteomes" id="UP000242188"/>
    </source>
</evidence>
<evidence type="ECO:0000259" key="8">
    <source>
        <dbReference type="PROSITE" id="PS51165"/>
    </source>
</evidence>
<organism evidence="9 10">
    <name type="scientific">Mizuhopecten yessoensis</name>
    <name type="common">Japanese scallop</name>
    <name type="synonym">Patinopecten yessoensis</name>
    <dbReference type="NCBI Taxonomy" id="6573"/>
    <lineage>
        <taxon>Eukaryota</taxon>
        <taxon>Metazoa</taxon>
        <taxon>Spiralia</taxon>
        <taxon>Lophotrochozoa</taxon>
        <taxon>Mollusca</taxon>
        <taxon>Bivalvia</taxon>
        <taxon>Autobranchia</taxon>
        <taxon>Pteriomorphia</taxon>
        <taxon>Pectinida</taxon>
        <taxon>Pectinoidea</taxon>
        <taxon>Pectinidae</taxon>
        <taxon>Mizuhopecten</taxon>
    </lineage>
</organism>
<feature type="compositionally biased region" description="Basic and acidic residues" evidence="7">
    <location>
        <begin position="552"/>
        <end position="564"/>
    </location>
</feature>
<dbReference type="PROSITE" id="PS51165">
    <property type="entry name" value="THUMP"/>
    <property type="match status" value="1"/>
</dbReference>
<dbReference type="CDD" id="cd02440">
    <property type="entry name" value="AdoMet_MTases"/>
    <property type="match status" value="1"/>
</dbReference>
<comment type="subcellular location">
    <subcellularLocation>
        <location evidence="1">Cytoplasm</location>
    </subcellularLocation>
</comment>
<sequence length="564" mass="62800">MAAPKENVDAKMSADEKEVYCQIEATVPTGFEVTAKLEALDVFKTEAKAARGHIVIKVPIKDVKKVLELGCVDNCFVVMTEIKKFQFADDEMKCMSQLRNLVPDLDWDLGLQAWNKVYDFPHSIASRPSVIPADLGEPISTKDIFRPKKQPKVRNAKDSNKRLWTTRYKDRKKNKRDNISTEETENVKKGDCQVDSPSQESRGDNQSDAGTLSCDIDAGVTDKASSEGKASGDIDKISADSSATEKKIGDESQAEEGPSKKQKVKITSWDPNMPAFRVTCKRAGTNHKFDSMCAASNFGAAINNYFNWNVDMVKFDIEVVLNISENDIRVCLALTKGSLHKRNIVSFGPTTLRATIAYSMLRLCEIKPGDVVCDPMCGTGSIPIEMAQHWKTNFVIGGDVSQRFLSRAVENVENVNKKRAEKEKGDVAADLMHWDAKRLPLRNSCVDVFITDLPFGVRMGSFAKNWKLYADSMEEMARVCTPKTGRVVLLTQDQKCIHKTMAMFSKFWTRKSTIGINQGGIAAAVYVLVRTAEAYHRGIQNTEVDPSTSMSKGEETQVKTQQDK</sequence>